<feature type="domain" description="PH" evidence="2">
    <location>
        <begin position="79"/>
        <end position="175"/>
    </location>
</feature>
<feature type="compositionally biased region" description="Low complexity" evidence="1">
    <location>
        <begin position="486"/>
        <end position="512"/>
    </location>
</feature>
<feature type="compositionally biased region" description="Low complexity" evidence="1">
    <location>
        <begin position="281"/>
        <end position="290"/>
    </location>
</feature>
<dbReference type="Proteomes" id="UP001209540">
    <property type="component" value="Unassembled WGS sequence"/>
</dbReference>
<reference evidence="3" key="2">
    <citation type="submission" date="2023-02" db="EMBL/GenBank/DDBJ databases">
        <authorList>
            <consortium name="DOE Joint Genome Institute"/>
            <person name="Mondo S.J."/>
            <person name="Chang Y."/>
            <person name="Wang Y."/>
            <person name="Ahrendt S."/>
            <person name="Andreopoulos W."/>
            <person name="Barry K."/>
            <person name="Beard J."/>
            <person name="Benny G.L."/>
            <person name="Blankenship S."/>
            <person name="Bonito G."/>
            <person name="Cuomo C."/>
            <person name="Desiro A."/>
            <person name="Gervers K.A."/>
            <person name="Hundley H."/>
            <person name="Kuo A."/>
            <person name="LaButti K."/>
            <person name="Lang B.F."/>
            <person name="Lipzen A."/>
            <person name="O'Donnell K."/>
            <person name="Pangilinan J."/>
            <person name="Reynolds N."/>
            <person name="Sandor L."/>
            <person name="Smith M.W."/>
            <person name="Tsang A."/>
            <person name="Grigoriev I.V."/>
            <person name="Stajich J.E."/>
            <person name="Spatafora J.W."/>
        </authorList>
    </citation>
    <scope>NUCLEOTIDE SEQUENCE</scope>
    <source>
        <strain evidence="3">RSA 2281</strain>
    </source>
</reference>
<feature type="compositionally biased region" description="Polar residues" evidence="1">
    <location>
        <begin position="227"/>
        <end position="242"/>
    </location>
</feature>
<dbReference type="InterPro" id="IPR001849">
    <property type="entry name" value="PH_domain"/>
</dbReference>
<feature type="region of interest" description="Disordered" evidence="1">
    <location>
        <begin position="477"/>
        <end position="539"/>
    </location>
</feature>
<dbReference type="SMART" id="SM00233">
    <property type="entry name" value="PH"/>
    <property type="match status" value="2"/>
</dbReference>
<evidence type="ECO:0000313" key="4">
    <source>
        <dbReference type="Proteomes" id="UP001209540"/>
    </source>
</evidence>
<dbReference type="PANTHER" id="PTHR14336:SF8">
    <property type="entry name" value="PROTEIN OPY1"/>
    <property type="match status" value="1"/>
</dbReference>
<feature type="compositionally biased region" description="Low complexity" evidence="1">
    <location>
        <begin position="519"/>
        <end position="534"/>
    </location>
</feature>
<organism evidence="3 4">
    <name type="scientific">Phascolomyces articulosus</name>
    <dbReference type="NCBI Taxonomy" id="60185"/>
    <lineage>
        <taxon>Eukaryota</taxon>
        <taxon>Fungi</taxon>
        <taxon>Fungi incertae sedis</taxon>
        <taxon>Mucoromycota</taxon>
        <taxon>Mucoromycotina</taxon>
        <taxon>Mucoromycetes</taxon>
        <taxon>Mucorales</taxon>
        <taxon>Lichtheimiaceae</taxon>
        <taxon>Phascolomyces</taxon>
    </lineage>
</organism>
<sequence length="586" mass="64608">MTTLSQQKTEPVSILKSSSQSKNPSEHMGKTTRIVLSEDDEDDDYAPDSFNKYLSDGEDDDPAAIPISGQALELLQTEKSVKSGYLLKKGEKRRTWKKRWFVLRTTKLAMYKDSKEYKLLRIIDLHEIHSVVHVTSRNKYKYMFAISTPKRMYYLQADNQHELDGWIAAIEQMKSELAMYDADDDDASSVGRDQAFAKGVVSSYKSHHSTTSTNVAATVGATMTAASNSAKQTSQQPVSPTFSQQRRRQSSGSGGSAIGSFQLDRRPSAGIATSSSHVHPVDIPQSSSSSHHPHHRPEPFQLNTSNLATSASSSIEQQQQHHGLGSYVTGQTYPLSPISDHQAQLHVADALASSEDDDEYSWTDDMANVQQEENRNRVLIDGYLLKLGRNKGWRKRWFVLRTDTLAYYEDDKEYAPHKIIPLTHIIDSLEIEPISKNKKYCFKIVIPKRSYILCASSEMELESWLNALSVGVRRAKKNDLTGSGGTTAMTSPTSTSTTHTVPSILTSSTLPQSQPPVTSPTTITSSTQQQQQQQHHLQKLATGSSFDSFENSSHISGVSGAGAIGGAGGALPGRAHTHTHKLGRAK</sequence>
<gene>
    <name evidence="3" type="ORF">BDA99DRAFT_493496</name>
</gene>
<feature type="region of interest" description="Disordered" evidence="1">
    <location>
        <begin position="1"/>
        <end position="52"/>
    </location>
</feature>
<proteinExistence type="predicted"/>
<feature type="region of interest" description="Disordered" evidence="1">
    <location>
        <begin position="309"/>
        <end position="328"/>
    </location>
</feature>
<protein>
    <recommendedName>
        <fullName evidence="2">PH domain-containing protein</fullName>
    </recommendedName>
</protein>
<evidence type="ECO:0000256" key="1">
    <source>
        <dbReference type="SAM" id="MobiDB-lite"/>
    </source>
</evidence>
<dbReference type="PANTHER" id="PTHR14336">
    <property type="entry name" value="TANDEM PH DOMAIN CONTAINING PROTEIN"/>
    <property type="match status" value="1"/>
</dbReference>
<name>A0AAD5KRT1_9FUNG</name>
<feature type="domain" description="PH" evidence="2">
    <location>
        <begin position="377"/>
        <end position="473"/>
    </location>
</feature>
<dbReference type="SUPFAM" id="SSF50729">
    <property type="entry name" value="PH domain-like"/>
    <property type="match status" value="2"/>
</dbReference>
<dbReference type="PROSITE" id="PS50003">
    <property type="entry name" value="PH_DOMAIN"/>
    <property type="match status" value="2"/>
</dbReference>
<evidence type="ECO:0000259" key="2">
    <source>
        <dbReference type="PROSITE" id="PS50003"/>
    </source>
</evidence>
<feature type="region of interest" description="Disordered" evidence="1">
    <location>
        <begin position="226"/>
        <end position="302"/>
    </location>
</feature>
<dbReference type="AlphaFoldDB" id="A0AAD5KRT1"/>
<dbReference type="EMBL" id="JAIXMP010000001">
    <property type="protein sequence ID" value="KAI9278934.1"/>
    <property type="molecule type" value="Genomic_DNA"/>
</dbReference>
<feature type="compositionally biased region" description="Acidic residues" evidence="1">
    <location>
        <begin position="37"/>
        <end position="46"/>
    </location>
</feature>
<dbReference type="InterPro" id="IPR011993">
    <property type="entry name" value="PH-like_dom_sf"/>
</dbReference>
<accession>A0AAD5KRT1</accession>
<feature type="compositionally biased region" description="Polar residues" evidence="1">
    <location>
        <begin position="1"/>
        <end position="23"/>
    </location>
</feature>
<dbReference type="Pfam" id="PF00169">
    <property type="entry name" value="PH"/>
    <property type="match status" value="2"/>
</dbReference>
<dbReference type="FunFam" id="2.30.29.30:FF:000286">
    <property type="entry name" value="PH-protein kinase domain containing protein"/>
    <property type="match status" value="2"/>
</dbReference>
<dbReference type="Gene3D" id="2.30.29.30">
    <property type="entry name" value="Pleckstrin-homology domain (PH domain)/Phosphotyrosine-binding domain (PTB)"/>
    <property type="match status" value="2"/>
</dbReference>
<keyword evidence="4" id="KW-1185">Reference proteome</keyword>
<reference evidence="3" key="1">
    <citation type="journal article" date="2022" name="IScience">
        <title>Evolution of zygomycete secretomes and the origins of terrestrial fungal ecologies.</title>
        <authorList>
            <person name="Chang Y."/>
            <person name="Wang Y."/>
            <person name="Mondo S."/>
            <person name="Ahrendt S."/>
            <person name="Andreopoulos W."/>
            <person name="Barry K."/>
            <person name="Beard J."/>
            <person name="Benny G.L."/>
            <person name="Blankenship S."/>
            <person name="Bonito G."/>
            <person name="Cuomo C."/>
            <person name="Desiro A."/>
            <person name="Gervers K.A."/>
            <person name="Hundley H."/>
            <person name="Kuo A."/>
            <person name="LaButti K."/>
            <person name="Lang B.F."/>
            <person name="Lipzen A."/>
            <person name="O'Donnell K."/>
            <person name="Pangilinan J."/>
            <person name="Reynolds N."/>
            <person name="Sandor L."/>
            <person name="Smith M.E."/>
            <person name="Tsang A."/>
            <person name="Grigoriev I.V."/>
            <person name="Stajich J.E."/>
            <person name="Spatafora J.W."/>
        </authorList>
    </citation>
    <scope>NUCLEOTIDE SEQUENCE</scope>
    <source>
        <strain evidence="3">RSA 2281</strain>
    </source>
</reference>
<comment type="caution">
    <text evidence="3">The sequence shown here is derived from an EMBL/GenBank/DDBJ whole genome shotgun (WGS) entry which is preliminary data.</text>
</comment>
<evidence type="ECO:0000313" key="3">
    <source>
        <dbReference type="EMBL" id="KAI9278934.1"/>
    </source>
</evidence>
<dbReference type="InterPro" id="IPR051707">
    <property type="entry name" value="PI-Interact_SigTrans_Reg"/>
</dbReference>